<organism evidence="1">
    <name type="scientific">Homalodisca liturata</name>
    <dbReference type="NCBI Taxonomy" id="320908"/>
    <lineage>
        <taxon>Eukaryota</taxon>
        <taxon>Metazoa</taxon>
        <taxon>Ecdysozoa</taxon>
        <taxon>Arthropoda</taxon>
        <taxon>Hexapoda</taxon>
        <taxon>Insecta</taxon>
        <taxon>Pterygota</taxon>
        <taxon>Neoptera</taxon>
        <taxon>Paraneoptera</taxon>
        <taxon>Hemiptera</taxon>
        <taxon>Auchenorrhyncha</taxon>
        <taxon>Membracoidea</taxon>
        <taxon>Cicadellidae</taxon>
        <taxon>Cicadellinae</taxon>
        <taxon>Proconiini</taxon>
        <taxon>Homalodisca</taxon>
    </lineage>
</organism>
<feature type="non-terminal residue" evidence="1">
    <location>
        <position position="436"/>
    </location>
</feature>
<proteinExistence type="predicted"/>
<reference evidence="1" key="1">
    <citation type="submission" date="2015-11" db="EMBL/GenBank/DDBJ databases">
        <title>De novo transcriptome assembly of four potential Pierce s Disease insect vectors from Arizona vineyards.</title>
        <authorList>
            <person name="Tassone E.E."/>
        </authorList>
    </citation>
    <scope>NUCLEOTIDE SEQUENCE</scope>
</reference>
<gene>
    <name evidence="1" type="ORF">g.21481</name>
</gene>
<dbReference type="EMBL" id="GECU01009611">
    <property type="protein sequence ID" value="JAS98095.1"/>
    <property type="molecule type" value="Transcribed_RNA"/>
</dbReference>
<feature type="non-terminal residue" evidence="1">
    <location>
        <position position="1"/>
    </location>
</feature>
<name>A0A1B6JFX3_9HEMI</name>
<evidence type="ECO:0000313" key="1">
    <source>
        <dbReference type="EMBL" id="JAS98095.1"/>
    </source>
</evidence>
<sequence>LSSGVPPVDICNSDDNVTNVETSQSLSQKPALKRRWNRRNYCLYCEKLCTNFRRHLLRNHTNEAPVVKYLAILKTGNGNESKLLRRNIFDNLRNQGNHMYNKKILMGTTIKVNDGIKLLPSRRAPVTKSPSSDDFVICKFCCVLFSKKSFRKHVKKCLEKENEKKDVMDSDQNHQGDENDIITQARKKICSNYAKTYGLPIMSNTASDSLIKDILPLVRKDEAGNIAMNDSLIMDIASDFFNNHLNPKDKYVVTRKIRDAGKLLLKVKEKDNTVKCIQDCLHPCKVNVVMDSVKEMCGLNGPSVDVKVVGMPSRLSWVLNEGASRAMKNVLKNNYLSDDEKRKQKADIDDFMREKNKRWRYDLSTNSEISRVREKMLQPEVVSSEVDTEVTGSALVNMEGIINNTSDDNVCSLPVADRAIENTPLPTSATAPDTIT</sequence>
<dbReference type="PANTHER" id="PTHR33480">
    <property type="entry name" value="SET DOMAIN-CONTAINING PROTEIN-RELATED"/>
    <property type="match status" value="1"/>
</dbReference>
<dbReference type="AlphaFoldDB" id="A0A1B6JFX3"/>
<protein>
    <submittedName>
        <fullName evidence="1">Uncharacterized protein</fullName>
    </submittedName>
</protein>
<accession>A0A1B6JFX3</accession>